<dbReference type="PROSITE" id="PS52004">
    <property type="entry name" value="KS3_2"/>
    <property type="match status" value="3"/>
</dbReference>
<gene>
    <name evidence="13" type="ORF">F7R91_20595</name>
</gene>
<dbReference type="FunFam" id="3.40.366.10:FF:000002">
    <property type="entry name" value="Probable polyketide synthase 2"/>
    <property type="match status" value="3"/>
</dbReference>
<keyword evidence="5" id="KW-0045">Antibiotic biosynthesis</keyword>
<feature type="domain" description="Carrier" evidence="10">
    <location>
        <begin position="3489"/>
        <end position="3564"/>
    </location>
</feature>
<evidence type="ECO:0000259" key="10">
    <source>
        <dbReference type="PROSITE" id="PS50075"/>
    </source>
</evidence>
<feature type="region of interest" description="N-terminal hotdog fold" evidence="8">
    <location>
        <begin position="4487"/>
        <end position="4614"/>
    </location>
</feature>
<feature type="domain" description="PKS/mFAS DH" evidence="12">
    <location>
        <begin position="2748"/>
        <end position="3020"/>
    </location>
</feature>
<evidence type="ECO:0000259" key="11">
    <source>
        <dbReference type="PROSITE" id="PS52004"/>
    </source>
</evidence>
<keyword evidence="2" id="KW-0596">Phosphopantetheine</keyword>
<feature type="compositionally biased region" description="Basic and acidic residues" evidence="9">
    <location>
        <begin position="5410"/>
        <end position="5425"/>
    </location>
</feature>
<dbReference type="Pfam" id="PF00698">
    <property type="entry name" value="Acyl_transf_1"/>
    <property type="match status" value="3"/>
</dbReference>
<dbReference type="PANTHER" id="PTHR43775">
    <property type="entry name" value="FATTY ACID SYNTHASE"/>
    <property type="match status" value="1"/>
</dbReference>
<dbReference type="InterPro" id="IPR055123">
    <property type="entry name" value="SpnB-like_Rossmann"/>
</dbReference>
<dbReference type="PROSITE" id="PS50075">
    <property type="entry name" value="CARRIER"/>
    <property type="match status" value="4"/>
</dbReference>
<dbReference type="Pfam" id="PF14765">
    <property type="entry name" value="PS-DH"/>
    <property type="match status" value="3"/>
</dbReference>
<evidence type="ECO:0000256" key="2">
    <source>
        <dbReference type="ARBA" id="ARBA00022450"/>
    </source>
</evidence>
<dbReference type="Pfam" id="PF16197">
    <property type="entry name" value="KAsynt_C_assoc"/>
    <property type="match status" value="3"/>
</dbReference>
<dbReference type="CDD" id="cd00833">
    <property type="entry name" value="PKS"/>
    <property type="match status" value="3"/>
</dbReference>
<dbReference type="Pfam" id="PF21089">
    <property type="entry name" value="PKS_DH_N"/>
    <property type="match status" value="3"/>
</dbReference>
<feature type="domain" description="Ketosynthase family 3 (KS3)" evidence="11">
    <location>
        <begin position="128"/>
        <end position="554"/>
    </location>
</feature>
<dbReference type="Proteomes" id="UP000442707">
    <property type="component" value="Unassembled WGS sequence"/>
</dbReference>
<dbReference type="GO" id="GO:0006633">
    <property type="term" value="P:fatty acid biosynthetic process"/>
    <property type="evidence" value="ECO:0007669"/>
    <property type="project" value="InterPro"/>
</dbReference>
<feature type="region of interest" description="Disordered" evidence="9">
    <location>
        <begin position="4018"/>
        <end position="4037"/>
    </location>
</feature>
<feature type="compositionally biased region" description="Pro residues" evidence="9">
    <location>
        <begin position="568"/>
        <end position="580"/>
    </location>
</feature>
<feature type="region of interest" description="N-terminal hotdog fold" evidence="8">
    <location>
        <begin position="2748"/>
        <end position="2870"/>
    </location>
</feature>
<dbReference type="SUPFAM" id="SSF53901">
    <property type="entry name" value="Thiolase-like"/>
    <property type="match status" value="3"/>
</dbReference>
<keyword evidence="14" id="KW-1185">Reference proteome</keyword>
<dbReference type="PROSITE" id="PS52019">
    <property type="entry name" value="PKS_MFAS_DH"/>
    <property type="match status" value="3"/>
</dbReference>
<dbReference type="PROSITE" id="PS00606">
    <property type="entry name" value="KS3_1"/>
    <property type="match status" value="3"/>
</dbReference>
<evidence type="ECO:0000256" key="7">
    <source>
        <dbReference type="ARBA" id="ARBA00023315"/>
    </source>
</evidence>
<dbReference type="SMART" id="SM00822">
    <property type="entry name" value="PKS_KR"/>
    <property type="match status" value="3"/>
</dbReference>
<dbReference type="FunFam" id="3.40.47.10:FF:000019">
    <property type="entry name" value="Polyketide synthase type I"/>
    <property type="match status" value="3"/>
</dbReference>
<accession>A0A6H9V030</accession>
<feature type="compositionally biased region" description="Low complexity" evidence="9">
    <location>
        <begin position="5238"/>
        <end position="5252"/>
    </location>
</feature>
<evidence type="ECO:0000256" key="8">
    <source>
        <dbReference type="PROSITE-ProRule" id="PRU01363"/>
    </source>
</evidence>
<dbReference type="InterPro" id="IPR016036">
    <property type="entry name" value="Malonyl_transacylase_ACP-bd"/>
</dbReference>
<dbReference type="Pfam" id="PF00550">
    <property type="entry name" value="PP-binding"/>
    <property type="match status" value="4"/>
</dbReference>
<feature type="region of interest" description="Disordered" evidence="9">
    <location>
        <begin position="547"/>
        <end position="583"/>
    </location>
</feature>
<comment type="pathway">
    <text evidence="1">Antibiotic biosynthesis.</text>
</comment>
<keyword evidence="3" id="KW-0597">Phosphoprotein</keyword>
<feature type="domain" description="Ketosynthase family 3 (KS3)" evidence="11">
    <location>
        <begin position="3585"/>
        <end position="4012"/>
    </location>
</feature>
<dbReference type="InterPro" id="IPR006162">
    <property type="entry name" value="Ppantetheine_attach_site"/>
</dbReference>
<dbReference type="Gene3D" id="3.10.129.110">
    <property type="entry name" value="Polyketide synthase dehydratase"/>
    <property type="match status" value="3"/>
</dbReference>
<evidence type="ECO:0000256" key="1">
    <source>
        <dbReference type="ARBA" id="ARBA00004792"/>
    </source>
</evidence>
<evidence type="ECO:0000313" key="14">
    <source>
        <dbReference type="Proteomes" id="UP000442707"/>
    </source>
</evidence>
<evidence type="ECO:0000313" key="13">
    <source>
        <dbReference type="EMBL" id="KAB1145094.1"/>
    </source>
</evidence>
<dbReference type="InterPro" id="IPR050091">
    <property type="entry name" value="PKS_NRPS_Biosynth_Enz"/>
</dbReference>
<organism evidence="13 14">
    <name type="scientific">Streptomyces luteolifulvus</name>
    <dbReference type="NCBI Taxonomy" id="2615112"/>
    <lineage>
        <taxon>Bacteria</taxon>
        <taxon>Bacillati</taxon>
        <taxon>Actinomycetota</taxon>
        <taxon>Actinomycetes</taxon>
        <taxon>Kitasatosporales</taxon>
        <taxon>Streptomycetaceae</taxon>
        <taxon>Streptomyces</taxon>
    </lineage>
</organism>
<feature type="active site" description="Proton acceptor; for dehydratase activity" evidence="8">
    <location>
        <position position="2780"/>
    </location>
</feature>
<dbReference type="InterPro" id="IPR013968">
    <property type="entry name" value="PKS_KR"/>
</dbReference>
<reference evidence="13 14" key="1">
    <citation type="submission" date="2019-09" db="EMBL/GenBank/DDBJ databases">
        <title>Screening of Novel Bioactive Compounds from Soil-Associated.</title>
        <authorList>
            <person name="Zhao S."/>
        </authorList>
    </citation>
    <scope>NUCLEOTIDE SEQUENCE [LARGE SCALE GENOMIC DNA]</scope>
    <source>
        <strain evidence="13 14">HIT-DPA4</strain>
    </source>
</reference>
<name>A0A6H9V030_9ACTN</name>
<feature type="compositionally biased region" description="Basic residues" evidence="9">
    <location>
        <begin position="1"/>
        <end position="10"/>
    </location>
</feature>
<feature type="active site" description="Proton donor; for dehydratase activity" evidence="8">
    <location>
        <position position="2941"/>
    </location>
</feature>
<sequence length="5446" mass="569692">MVARDGRRKQDRGGDLVTSAHTLGTLPAPEQLRVLAELVREQVRAVLREAGEEPDAVDPARPFREVGVDSLGLVKLQRLLSAATGLALPPTVAFDFPTAADLARHLRDGLLGSAAEATEEPPPPQATDEPIAVLGIGCRFPGSAASPDRLWQLIAEGRHVVDDFPDDRGWDLDRLYDPDPATPGSTYVRHGGFLKEAGDFDAGFFGISPREALAMEPQQRLVLETAWEALERAGIDPDSLRGSRSGVFIGADPQDYGMPLHEAPDGLDGYLMTGNSPSVLSGRVAYVLGTEGPTLSVDTACSSALVALHLAVQSLRAGECVLALTGAASVMVHPGAFTSFSRQRGLAPDGICRPFAAAANGTAWSEGAAVFLLARLSDARRLGHPVLAVIRGTAINSDGASNGLTAPNGLAQQRVIRQALANAGLTTGDVDAVEAHGTATALGDPIEAHALIATYGTAHSPGTPLWLGSVKSNIGHSQSAAGAAGLIKMIMAMRHDVLPPTLHVDEPTPHVDWSAGTVRLLTEAVPWEPGERPRRAGVSAFGVSGTNAHVVVEEPPRPEPRPQSESPLPAPAPRPQPEGPLPTAFSARSAQALRAQAQRLLDFVRTEPRPRRDDLAHSLATGRAAMPHRAVLLAADDDELHAGLRAVAAGETHPALVTGTVTGGGLAFLFTGQGSQRHAMGRELYRTHPRFAEALDEAIGYLDLQLEHSLWDVLFADDSEAAELLDRTMYAQPALFALETALFRLVESWGLRPDFVAGHSVGELTAAHVAGVLSLPDAAMLVAARGRLMQELPQTGAMVAVQAPADEVTALLRDEPGVDIAAVNGPNAVVISGDETAALRIADALAARGHRTRRLRVSHAFHSALMEPMLAEFRRIAQVMTYAEPTIPVVSNVTGTLLATDRLRSPEYWVDHVRQPVRFADGIAFLEAAGVTTFLELGPDGVLSAMAEDCVADESDCAFAPALRRDHDEHTGVLSAVALAHVRGAHVAWDACHPEARRIDLPTYAFQRQRYWLTAQKTAGDARGVGQQPVGHPLIGAMLTLAAGDGVLLSGRLSPRVQPWLADHVIAGSTLLPGTAFVELALLAADQVGCDTVEALDLEAPLALPDDCGTALQLVVGEADATGRRTVEFYARREDSTAEDDWTRHAGGVLARATTTPAAGTTAWPPPGAEPVDVTGFYERLTHEGYGYGPAFHGLRALWRTEGEVYAEVALPVDHRDAAYGLHPALLDASLHALGHALPQPDGRVTLPFTWHGVSLHATGANEVRVRITATGSDTVSIELTDGTGVSVATVNSLVVRSVDADRIGAAAGTRGALLRVDWTELPLAESAANATWAVLGDDPHGLGEALGARHTAEAAGADVVVTALRARAGATPPDAAREAAGRALRLVQDFLADEQLAGARLVVVTDNAVPALWTEAPDETARATAPVWGLLRAAQAEHPGRVILVDADLTTAGGAAGLASLLPAAVACWEPELAVRDRRLLAPRLVRGGGTAEAAGWPDHGTVLITGGTGGLGALVARHLVTEHGVRRLVLAGRRGIVAQGAEQLRDELTEAGAIVTVTACDVSDRDALSAVLDAIPEDHPLTGVVHAAGIVDDGTFEDLTPDRIGTVFAPKADGAWHLHELTRDLPLSAFVLFSSAAGFLDGAGQANYAAANTFLDALAEHRRLAGLPATSIGWGLWPREHGMGAGLSDVAVHRVTRLGLRELSVAENLAMLDAALRSGEAFTAPLWFDATALRGRPGGIPPLLRTLVRAPARRAADPAPPTTTAQRLAELSDEQRRDHLLDLVRKQVAAVLGHSGADAIDAKRAFSDLGFDSLAAVELRNALNTATGMRLSATLVFDYPTPLALAAHLADRLVQGRPKRAATAPAVRGVSDEPVAIIGMACRYPGGVSSPEDLWRLVAEGRDAIAEFPGDRGWDIAELYDPEPGKPGKTATKEGGFLYDAALFDPDFFGISPREAVAVDPQQRLMLEASWEAFERAGIDPRSVHGSRTGVFSGVMYHDWANRPGDIPEEYAGYLGNGGHTAVVSGRVAYTFGLEGPAVTVDTACSSSLVALHLAAQALRSGECTLALAGGVTVMSTADTFVDMNRQGGLSSDGRCKSFADAADGTGWGEGVGVLLVERLSDARRLGHPVLAVVRGSAVNQDGASNGLTAPNGPSQERVIGQALAAAGLSSADVDVVEGHGTGTTLGDPIEAQALLAAYGQGRPEGRPLWLGSIKSNLGHTQAAAGVAGIMKMVLAMRRGVLPRTLHVDEPSGQVDWASGAVELLTEAREWPGVAGRPRRAAVSSFGISGTNAHVIVEEPAAGEAASSGGDVAPVAWVVSGKTPEALVAQADQLRAYAAEHEALSLPDVAWSLAGRARFEHRAVVVGADREELLAGLSDVGTASRLEGKLAFLFTGQGAQRVGMGRELAARFPVFAETFDEVAGALDAHLERPIREVLWGEDPALLEQTGWAQPGLFAVEIALFRLLESVGLKPDFVAGHSIGELAAAHVAGVLTLVDAAQLVAARGRLMQALPAGGAMASVRAAEAEVREALVDGVEIAAVNGPRSVVISGTEDGVTETIDKLHGHKVTRLRVSHAFHSPLMEPMLADFAEVASQLHYNSPLIPVISTLTGQPVTDDLCDPQYWVRQVREPVRFADAVTALTDQGATTFLELGPDTVLAAMAEDTLPADTHVIATQRRDRHEAHTLLTALGALHTRGTDVDFTALHPGRHIDDLPTYPFQRDHYWLTPLRTAGDVGSAGLEAVEHPLLSAAVTVADADRVIMTGRLSPGRQEWLADHDILGSLLLPGTGFVELAVRAGDHVGCGRLEELTHRAPLILPAVGTVTVQVVVDAPDEAGVRPLTVHSRPDADTPWTLHATGAVAPDVADASFDLVQWPPDGAIPLPVDGLYEGLRERGYGYGPVFRALRRAWRQGEHVYAEVELPEGGDGTAYGLHPALLDAAMHADQLGEHGAVDGDTLLPFSWSGVTLHATGATALRVHLERLRGDEVCAMRLADPTGRPVATVERMTVRPVSAEQLDRGGHGGDLLRLAWTPVPVPESAGGAALVGDLPGTELPRAAGLAALDVVPPVVFWAVGAEDGDPLRGCRARTGEVLAAVQEWLAEDRFAGSRLVFVTRGAAATDDGEPVELAQAPVWGLVRAAQAEHPGRFGLVDTDGTAESSAVLGRLAGTTEPELALRSGRLTVPRLAPLTVTGGGEKPWNSTSTVLVTGGTGALGALVARHLVTAHGVRHLVLTGRRGPQAPGAKALREELTGLGAAVSVVACDVADRAQVAAVLAGIPGEHPLHAVVHAAGVADSGLVTDLTPERLGSVLAPKADAAWHLHELTLDAGLDAFVMFSSAGGLVLAAGQGNYAAANVFLDALAAHRAAVGLPVTSVAFGLWDTRDPAAAESSADSDVAQVRRLGLPALPPADALALLDAAVTAGQPCATALRVDRAVVRARGEVPALLRGLVRGTTTRRAAQAAAGSGAPAHALAEQLAGLSGTERVRVVVDLVRDRAATVLGHASGDDVRADRPFSGLGFDSLAAVELRNALNAATGLRLPATLVFDYPNAGAVGEFIVSRLTGSATTTPVSAPVAAAVAPADEPIAVVGIHCRFPGGVNSAEDLWRMLDEGRDAVTGFPVDRGWDIDGVYDPRAGVPGKTYVRSGGFLHDAGEFDPEFFGIMPREAPALDPQQRLLLQGAWETFERAGIDPASVRGSRTGVYVGVMYTEYGIRVQQHVPEEIAAYLSGGSGASIASGRVAYTLGLEGPAVTIDTACSSSLVALHLACQALRQGEVGMALAGGVTVLPTPDVFVDFSRQRGLAPDGRCKAFAKSADGTAWSEGIGLLLVERLSDARSNGHPVLAVIRGSAINQDGASNGLTAPNGPSQQRVIEAALAASGLSPRDVDLIEGHGTGTALGDPIEAQALLATYGQGRPADRPVWLGSIKSNLGHAQAAAGAAGVIKLVQAMRHGVMPRTLHVDEPSDQVDWSVGAVELLTRAREWPRDDRPRRAAVSSFGLSGTNAHVVLEEPPADDVDAATDAAPDDPPAATPVPWVLSGRTDMALRSAAERLAAHVTATTPPCADVGWSLASGRAALEHRAVVLGGDRTERLAGLAAVAARRPAPGVVTGTATQNGRLAVLFTGQGAQRLGMGRELHTVHPAFATAFDAAVDLLDAHLDRPLRDVIWGDDEELVDRTVYAQAGLFAVETALFRLVESWGVQPDYVAGHSIGELAAAHAAGVLSLPDAARLVAARGRLMQALPAGGAMAAVQAEPGEVRDALPPGVDIAAVNGPRSVVVSGPEDAVTATVDRFLAQGRKATRLRVSHAFHSALMEPMLDDFRAVASTLDYGPPRIPVISNVTGGPADAETLCTPDYWVEHVRRTVAFADGVAGLVERGVTAFLELGPDAALTPMVDEVTDGDRLVAPALRRDRSEPAQLLTALAQLHVTGIPVRWTQAFAHTGARRVDLPTYPFEKRHFWLSPPAGATSAREAGDATGHGQRNAAHPLLSAVMPAPQGGGLVLTGRISMQTDSQAWLADHNVMGMGLLPGTGFVELALRAAEEAGCDTVEELVIQQLMPLPERGGAAVQVVVDGPDPSGRRPFAIYSRFEDAPDEVPWTRHVTGMLATERQPAPGSEEFGLGGDRWPPVDAQPVDIDGVYDYLTGKGYHFGPMFRGLRAVWLRGRDLFVEVALPDHAEQDARAYRLHPSLLDAAMSATDFLGGRRPQDVGAGQLPFSWTGVRLHSAGGHSRLLARINWIGSDEQAGSEAVRIDLAAPDGSPVASVESLVVRPVTADRLVAEGAAQTGARHLESVFRAGWIPLPLGDAGEAAPGRWAVLGSDGLGIGPEDVPVYADLTALRAALDDDAAPLELVFLPVEPGDDEMPDAVRSRLATVLATLQDFLADERLAATRLAVLTWFGADGDGAHLDLTVAPVWGLVRAAQAENPGRIVLVDLDAQESSLARLPAVAALSEPEVSVLGNQVRVPRLAHVPQPAQPPASRWRPDGTVLITGGTGGLGALLARHLVAEHGVRHLLLVGRRGPDAPGVAELRTELEESGAEVTVVACDVADRDALGKLLATVPGDHPLTGVIHAAGVLDDALVTSLTPEHLHTVLRPKADAAWALHELTEDLDLDAFVLFSSVAGLLDPLGQGNYAAANAFLDALARHRHRHRMPATSLVWNLWAGEGGMARSTDPALVHRLAARGTPVLTAAEGLALFDRALTVDEPVLVPLRLDPSGTQIPAALRDVMPAAPRSAPPTEAAPAQRAAGAGDPDDLVRRLAGLSADGRERLLADLVRAQVAEVRHGDAGSVDMGRGFTELGLDSLAAIELRNRLGAATGLRLPATMMFDHPTPADVVALLLEELAADLPDAPAPAEPAPALAPGGGQPDDTEVRRRLAAVPVSALRAAGLLDAILRLGAPAPGAPPTDHAADAPADRSEEIRSMDVDDLVAAALAAAETGAEQDR</sequence>
<dbReference type="Gene3D" id="3.30.70.3290">
    <property type="match status" value="3"/>
</dbReference>
<dbReference type="CDD" id="cd08956">
    <property type="entry name" value="KR_3_FAS_SDR_x"/>
    <property type="match status" value="3"/>
</dbReference>
<dbReference type="Pfam" id="PF22953">
    <property type="entry name" value="SpnB_Rossmann"/>
    <property type="match status" value="3"/>
</dbReference>
<dbReference type="InterPro" id="IPR049551">
    <property type="entry name" value="PKS_DH_C"/>
</dbReference>
<dbReference type="EMBL" id="VZRB01000013">
    <property type="protein sequence ID" value="KAB1145094.1"/>
    <property type="molecule type" value="Genomic_DNA"/>
</dbReference>
<feature type="region of interest" description="Disordered" evidence="9">
    <location>
        <begin position="5403"/>
        <end position="5425"/>
    </location>
</feature>
<evidence type="ECO:0000256" key="4">
    <source>
        <dbReference type="ARBA" id="ARBA00022679"/>
    </source>
</evidence>
<protein>
    <submittedName>
        <fullName evidence="13">SDR family NAD(P)-dependent oxidoreductase</fullName>
    </submittedName>
</protein>
<comment type="caution">
    <text evidence="13">The sequence shown here is derived from an EMBL/GenBank/DDBJ whole genome shotgun (WGS) entry which is preliminary data.</text>
</comment>
<feature type="region of interest" description="Disordered" evidence="9">
    <location>
        <begin position="1"/>
        <end position="21"/>
    </location>
</feature>
<dbReference type="SMART" id="SM00823">
    <property type="entry name" value="PKS_PP"/>
    <property type="match status" value="4"/>
</dbReference>
<feature type="domain" description="PKS/mFAS DH" evidence="12">
    <location>
        <begin position="1032"/>
        <end position="1305"/>
    </location>
</feature>
<feature type="compositionally biased region" description="Basic and acidic residues" evidence="9">
    <location>
        <begin position="551"/>
        <end position="562"/>
    </location>
</feature>
<dbReference type="SUPFAM" id="SSF52151">
    <property type="entry name" value="FabD/lysophospholipase-like"/>
    <property type="match status" value="3"/>
</dbReference>
<evidence type="ECO:0000259" key="12">
    <source>
        <dbReference type="PROSITE" id="PS52019"/>
    </source>
</evidence>
<evidence type="ECO:0000256" key="6">
    <source>
        <dbReference type="ARBA" id="ARBA00023268"/>
    </source>
</evidence>
<dbReference type="Gene3D" id="1.10.1200.10">
    <property type="entry name" value="ACP-like"/>
    <property type="match status" value="4"/>
</dbReference>
<feature type="region of interest" description="Disordered" evidence="9">
    <location>
        <begin position="5232"/>
        <end position="5254"/>
    </location>
</feature>
<dbReference type="Gene3D" id="3.40.366.10">
    <property type="entry name" value="Malonyl-Coenzyme A Acyl Carrier Protein, domain 2"/>
    <property type="match status" value="3"/>
</dbReference>
<feature type="active site" description="Proton acceptor; for dehydratase activity" evidence="8">
    <location>
        <position position="4521"/>
    </location>
</feature>
<dbReference type="Gene3D" id="3.40.47.10">
    <property type="match status" value="3"/>
</dbReference>
<feature type="active site" description="Proton acceptor; for dehydratase activity" evidence="8">
    <location>
        <position position="1064"/>
    </location>
</feature>
<dbReference type="InterPro" id="IPR016039">
    <property type="entry name" value="Thiolase-like"/>
</dbReference>
<dbReference type="PANTHER" id="PTHR43775:SF51">
    <property type="entry name" value="INACTIVE PHENOLPHTHIOCEROL SYNTHESIS POLYKETIDE SYNTHASE TYPE I PKS1-RELATED"/>
    <property type="match status" value="1"/>
</dbReference>
<feature type="region of interest" description="Disordered" evidence="9">
    <location>
        <begin position="5350"/>
        <end position="5372"/>
    </location>
</feature>
<dbReference type="InterPro" id="IPR016035">
    <property type="entry name" value="Acyl_Trfase/lysoPLipase"/>
</dbReference>
<feature type="active site" description="Proton donor; for dehydratase activity" evidence="8">
    <location>
        <position position="4693"/>
    </location>
</feature>
<feature type="domain" description="Carrier" evidence="10">
    <location>
        <begin position="33"/>
        <end position="110"/>
    </location>
</feature>
<dbReference type="InterPro" id="IPR014030">
    <property type="entry name" value="Ketoacyl_synth_N"/>
</dbReference>
<feature type="region of interest" description="C-terminal hotdog fold" evidence="8">
    <location>
        <begin position="2882"/>
        <end position="3020"/>
    </location>
</feature>
<feature type="domain" description="PKS/mFAS DH" evidence="12">
    <location>
        <begin position="4487"/>
        <end position="4780"/>
    </location>
</feature>
<dbReference type="GO" id="GO:0004312">
    <property type="term" value="F:fatty acid synthase activity"/>
    <property type="evidence" value="ECO:0007669"/>
    <property type="project" value="TreeGrafter"/>
</dbReference>
<dbReference type="Pfam" id="PF00109">
    <property type="entry name" value="ketoacyl-synt"/>
    <property type="match status" value="3"/>
</dbReference>
<dbReference type="InterPro" id="IPR049552">
    <property type="entry name" value="PKS_DH_N"/>
</dbReference>
<dbReference type="PROSITE" id="PS00012">
    <property type="entry name" value="PHOSPHOPANTETHEINE"/>
    <property type="match status" value="3"/>
</dbReference>
<dbReference type="InterPro" id="IPR036291">
    <property type="entry name" value="NAD(P)-bd_dom_sf"/>
</dbReference>
<dbReference type="GO" id="GO:0031177">
    <property type="term" value="F:phosphopantetheine binding"/>
    <property type="evidence" value="ECO:0007669"/>
    <property type="project" value="InterPro"/>
</dbReference>
<dbReference type="SMART" id="SM01294">
    <property type="entry name" value="PKS_PP_betabranch"/>
    <property type="match status" value="4"/>
</dbReference>
<feature type="domain" description="Carrier" evidence="10">
    <location>
        <begin position="5268"/>
        <end position="5345"/>
    </location>
</feature>
<dbReference type="InterPro" id="IPR001227">
    <property type="entry name" value="Ac_transferase_dom_sf"/>
</dbReference>
<dbReference type="SMART" id="SM00826">
    <property type="entry name" value="PKS_DH"/>
    <property type="match status" value="3"/>
</dbReference>
<dbReference type="FunFam" id="1.10.1200.10:FF:000007">
    <property type="entry name" value="Probable polyketide synthase pks17"/>
    <property type="match status" value="2"/>
</dbReference>
<evidence type="ECO:0000256" key="9">
    <source>
        <dbReference type="SAM" id="MobiDB-lite"/>
    </source>
</evidence>
<dbReference type="SUPFAM" id="SSF47336">
    <property type="entry name" value="ACP-like"/>
    <property type="match status" value="4"/>
</dbReference>
<dbReference type="InterPro" id="IPR042104">
    <property type="entry name" value="PKS_dehydratase_sf"/>
</dbReference>
<feature type="region of interest" description="C-terminal hotdog fold" evidence="8">
    <location>
        <begin position="4632"/>
        <end position="4780"/>
    </location>
</feature>
<feature type="active site" description="Proton donor; for dehydratase activity" evidence="8">
    <location>
        <position position="1228"/>
    </location>
</feature>
<feature type="domain" description="Carrier" evidence="10">
    <location>
        <begin position="1780"/>
        <end position="1855"/>
    </location>
</feature>
<dbReference type="InterPro" id="IPR020806">
    <property type="entry name" value="PKS_PP-bd"/>
</dbReference>
<dbReference type="Pfam" id="PF08659">
    <property type="entry name" value="KR"/>
    <property type="match status" value="3"/>
</dbReference>
<dbReference type="InterPro" id="IPR036736">
    <property type="entry name" value="ACP-like_sf"/>
</dbReference>
<dbReference type="Gene3D" id="3.40.50.720">
    <property type="entry name" value="NAD(P)-binding Rossmann-like Domain"/>
    <property type="match status" value="3"/>
</dbReference>
<dbReference type="InterPro" id="IPR049900">
    <property type="entry name" value="PKS_mFAS_DH"/>
</dbReference>
<dbReference type="InterPro" id="IPR018201">
    <property type="entry name" value="Ketoacyl_synth_AS"/>
</dbReference>
<dbReference type="InterPro" id="IPR032821">
    <property type="entry name" value="PKS_assoc"/>
</dbReference>
<dbReference type="GO" id="GO:0033068">
    <property type="term" value="P:macrolide biosynthetic process"/>
    <property type="evidence" value="ECO:0007669"/>
    <property type="project" value="UniProtKB-ARBA"/>
</dbReference>
<dbReference type="SUPFAM" id="SSF51735">
    <property type="entry name" value="NAD(P)-binding Rossmann-fold domains"/>
    <property type="match status" value="6"/>
</dbReference>
<dbReference type="Pfam" id="PF02801">
    <property type="entry name" value="Ketoacyl-synt_C"/>
    <property type="match status" value="3"/>
</dbReference>
<dbReference type="InterPro" id="IPR009081">
    <property type="entry name" value="PP-bd_ACP"/>
</dbReference>
<dbReference type="InterPro" id="IPR014031">
    <property type="entry name" value="Ketoacyl_synth_C"/>
</dbReference>
<dbReference type="SMART" id="SM00827">
    <property type="entry name" value="PKS_AT"/>
    <property type="match status" value="3"/>
</dbReference>
<dbReference type="GO" id="GO:0004315">
    <property type="term" value="F:3-oxoacyl-[acyl-carrier-protein] synthase activity"/>
    <property type="evidence" value="ECO:0007669"/>
    <property type="project" value="InterPro"/>
</dbReference>
<proteinExistence type="predicted"/>
<dbReference type="InterPro" id="IPR020807">
    <property type="entry name" value="PKS_DH"/>
</dbReference>
<keyword evidence="6" id="KW-0511">Multifunctional enzyme</keyword>
<feature type="region of interest" description="C-terminal hotdog fold" evidence="8">
    <location>
        <begin position="1169"/>
        <end position="1305"/>
    </location>
</feature>
<keyword evidence="7" id="KW-0012">Acyltransferase</keyword>
<evidence type="ECO:0000256" key="5">
    <source>
        <dbReference type="ARBA" id="ARBA00023194"/>
    </source>
</evidence>
<feature type="region of interest" description="N-terminal hotdog fold" evidence="8">
    <location>
        <begin position="1032"/>
        <end position="1157"/>
    </location>
</feature>
<dbReference type="InterPro" id="IPR020841">
    <property type="entry name" value="PKS_Beta-ketoAc_synthase_dom"/>
</dbReference>
<dbReference type="InterPro" id="IPR057326">
    <property type="entry name" value="KR_dom"/>
</dbReference>
<feature type="domain" description="Ketosynthase family 3 (KS3)" evidence="11">
    <location>
        <begin position="1874"/>
        <end position="2301"/>
    </location>
</feature>
<evidence type="ECO:0000256" key="3">
    <source>
        <dbReference type="ARBA" id="ARBA00022553"/>
    </source>
</evidence>
<dbReference type="SUPFAM" id="SSF55048">
    <property type="entry name" value="Probable ACP-binding domain of malonyl-CoA ACP transacylase"/>
    <property type="match status" value="3"/>
</dbReference>
<dbReference type="InterPro" id="IPR014043">
    <property type="entry name" value="Acyl_transferase_dom"/>
</dbReference>
<keyword evidence="4" id="KW-0808">Transferase</keyword>
<dbReference type="SMART" id="SM00825">
    <property type="entry name" value="PKS_KS"/>
    <property type="match status" value="3"/>
</dbReference>